<sequence length="328" mass="36627">MRHATVDEIADILISSRRLNAEGWTSRTLRSAIDARRLHRVRRGWFVEHVRWVSLSPESRHRAEVVAAALSSAGSEPIFSHASAAVLWGLPLYRLRPERVHVLTPPDHRHSTQGILRHEGALPDSDIVELDGIRCTSLARTVFDVVRTVSGEAALAVADAALASLGGEPWDYDENAADALLGELAIRAGRPGARGILQARRIVELADGRAQLPLESVTRYRLHQLGFARPRLQVPIERDGASKYWMDIALDQSHTFIECDGREKYLNAELRGDRSADDVVLAEKMREDWVRGTTGWRVARVMSEHVRTLDAAESHFRAVGLFARRRSA</sequence>
<organism evidence="1 2">
    <name type="scientific">Microbacterium oxydans</name>
    <dbReference type="NCBI Taxonomy" id="82380"/>
    <lineage>
        <taxon>Bacteria</taxon>
        <taxon>Bacillati</taxon>
        <taxon>Actinomycetota</taxon>
        <taxon>Actinomycetes</taxon>
        <taxon>Micrococcales</taxon>
        <taxon>Microbacteriaceae</taxon>
        <taxon>Microbacterium</taxon>
    </lineage>
</organism>
<dbReference type="OrthoDB" id="5517693at2"/>
<dbReference type="EMBL" id="JYIW01000025">
    <property type="protein sequence ID" value="KJL28614.1"/>
    <property type="molecule type" value="Genomic_DNA"/>
</dbReference>
<dbReference type="PATRIC" id="fig|82380.11.peg.2124"/>
<evidence type="ECO:0000313" key="2">
    <source>
        <dbReference type="Proteomes" id="UP000033640"/>
    </source>
</evidence>
<dbReference type="Proteomes" id="UP000033640">
    <property type="component" value="Unassembled WGS sequence"/>
</dbReference>
<comment type="caution">
    <text evidence="1">The sequence shown here is derived from an EMBL/GenBank/DDBJ whole genome shotgun (WGS) entry which is preliminary data.</text>
</comment>
<accession>A0A0F0L7E5</accession>
<gene>
    <name evidence="1" type="ORF">RS83_02085</name>
</gene>
<evidence type="ECO:0000313" key="1">
    <source>
        <dbReference type="EMBL" id="KJL28614.1"/>
    </source>
</evidence>
<evidence type="ECO:0008006" key="3">
    <source>
        <dbReference type="Google" id="ProtNLM"/>
    </source>
</evidence>
<proteinExistence type="predicted"/>
<dbReference type="RefSeq" id="WP_052679070.1">
    <property type="nucleotide sequence ID" value="NZ_JYIW01000025.1"/>
</dbReference>
<protein>
    <recommendedName>
        <fullName evidence="3">Transcriptional regulator, AbiEi antitoxin, Type IV TA system</fullName>
    </recommendedName>
</protein>
<name>A0A0F0L7E5_9MICO</name>
<reference evidence="1 2" key="1">
    <citation type="submission" date="2015-02" db="EMBL/GenBank/DDBJ databases">
        <title>Draft genome sequences of ten Microbacterium spp. with emphasis on heavy metal contaminated environments.</title>
        <authorList>
            <person name="Corretto E."/>
        </authorList>
    </citation>
    <scope>NUCLEOTIDE SEQUENCE [LARGE SCALE GENOMIC DNA]</scope>
    <source>
        <strain evidence="1 2">BEL4b</strain>
    </source>
</reference>
<dbReference type="AlphaFoldDB" id="A0A0F0L7E5"/>